<organism evidence="9 10">
    <name type="scientific">Anaeromicropila herbilytica</name>
    <dbReference type="NCBI Taxonomy" id="2785025"/>
    <lineage>
        <taxon>Bacteria</taxon>
        <taxon>Bacillati</taxon>
        <taxon>Bacillota</taxon>
        <taxon>Clostridia</taxon>
        <taxon>Lachnospirales</taxon>
        <taxon>Lachnospiraceae</taxon>
        <taxon>Anaeromicropila</taxon>
    </lineage>
</organism>
<evidence type="ECO:0000259" key="8">
    <source>
        <dbReference type="Pfam" id="PF09335"/>
    </source>
</evidence>
<evidence type="ECO:0000256" key="4">
    <source>
        <dbReference type="ARBA" id="ARBA00022692"/>
    </source>
</evidence>
<feature type="domain" description="VTT" evidence="8">
    <location>
        <begin position="30"/>
        <end position="161"/>
    </location>
</feature>
<dbReference type="InterPro" id="IPR051311">
    <property type="entry name" value="DedA_domain"/>
</dbReference>
<name>A0A7R7EM55_9FIRM</name>
<dbReference type="PANTHER" id="PTHR42709:SF6">
    <property type="entry name" value="UNDECAPRENYL PHOSPHATE TRANSPORTER A"/>
    <property type="match status" value="1"/>
</dbReference>
<evidence type="ECO:0000256" key="6">
    <source>
        <dbReference type="ARBA" id="ARBA00023136"/>
    </source>
</evidence>
<evidence type="ECO:0000256" key="5">
    <source>
        <dbReference type="ARBA" id="ARBA00022989"/>
    </source>
</evidence>
<evidence type="ECO:0000313" key="10">
    <source>
        <dbReference type="Proteomes" id="UP000595897"/>
    </source>
</evidence>
<accession>A0A7R7EM55</accession>
<feature type="transmembrane region" description="Helical" evidence="7">
    <location>
        <begin position="138"/>
        <end position="163"/>
    </location>
</feature>
<dbReference type="AlphaFoldDB" id="A0A7R7EM55"/>
<reference evidence="9 10" key="1">
    <citation type="submission" date="2020-11" db="EMBL/GenBank/DDBJ databases">
        <title>Draft genome sequencing of a Lachnospiraceae strain isolated from anoxic soil subjected to BSD treatment.</title>
        <authorList>
            <person name="Uek A."/>
            <person name="Tonouchi A."/>
        </authorList>
    </citation>
    <scope>NUCLEOTIDE SEQUENCE [LARGE SCALE GENOMIC DNA]</scope>
    <source>
        <strain evidence="9 10">TB5</strain>
    </source>
</reference>
<comment type="similarity">
    <text evidence="2">Belongs to the DedA family.</text>
</comment>
<dbReference type="GO" id="GO:0005886">
    <property type="term" value="C:plasma membrane"/>
    <property type="evidence" value="ECO:0007669"/>
    <property type="project" value="UniProtKB-SubCell"/>
</dbReference>
<feature type="transmembrane region" description="Helical" evidence="7">
    <location>
        <begin position="51"/>
        <end position="71"/>
    </location>
</feature>
<feature type="transmembrane region" description="Helical" evidence="7">
    <location>
        <begin position="12"/>
        <end position="31"/>
    </location>
</feature>
<evidence type="ECO:0000256" key="1">
    <source>
        <dbReference type="ARBA" id="ARBA00004651"/>
    </source>
</evidence>
<keyword evidence="5 7" id="KW-1133">Transmembrane helix</keyword>
<evidence type="ECO:0000256" key="7">
    <source>
        <dbReference type="SAM" id="Phobius"/>
    </source>
</evidence>
<keyword evidence="10" id="KW-1185">Reference proteome</keyword>
<protein>
    <submittedName>
        <fullName evidence="9">Alkaline phosphatase-like protein</fullName>
    </submittedName>
</protein>
<sequence length="209" mass="23471">MKDLALQILNEYGYWGILLLTALESIFPIIPAEILLTLSGFMTTYTDLTRIGVILYATIGELIGSLILYSIGRFFKIERLTHFTDLRIAKTIGFQKEQLYHTRDWFIQKGKYTVLFGRCIPVLGSLISIPAGMAEMNLLQFIVFTLIGISIWNTVLVILGAAAGSSWEIIANGAGTVSTVFAYLFVIIVIINGILLYQKHRKKKNVIKY</sequence>
<proteinExistence type="inferred from homology"/>
<dbReference type="PANTHER" id="PTHR42709">
    <property type="entry name" value="ALKALINE PHOSPHATASE LIKE PROTEIN"/>
    <property type="match status" value="1"/>
</dbReference>
<evidence type="ECO:0000256" key="3">
    <source>
        <dbReference type="ARBA" id="ARBA00022475"/>
    </source>
</evidence>
<evidence type="ECO:0000313" key="9">
    <source>
        <dbReference type="EMBL" id="BCN31156.1"/>
    </source>
</evidence>
<dbReference type="EMBL" id="AP024169">
    <property type="protein sequence ID" value="BCN31156.1"/>
    <property type="molecule type" value="Genomic_DNA"/>
</dbReference>
<keyword evidence="3" id="KW-1003">Cell membrane</keyword>
<keyword evidence="4 7" id="KW-0812">Transmembrane</keyword>
<dbReference type="InterPro" id="IPR032816">
    <property type="entry name" value="VTT_dom"/>
</dbReference>
<comment type="subcellular location">
    <subcellularLocation>
        <location evidence="1">Cell membrane</location>
        <topology evidence="1">Multi-pass membrane protein</topology>
    </subcellularLocation>
</comment>
<dbReference type="KEGG" id="ahb:bsdtb5_24510"/>
<dbReference type="Pfam" id="PF09335">
    <property type="entry name" value="VTT_dom"/>
    <property type="match status" value="1"/>
</dbReference>
<dbReference type="RefSeq" id="WP_271712299.1">
    <property type="nucleotide sequence ID" value="NZ_AP024169.1"/>
</dbReference>
<gene>
    <name evidence="9" type="primary">apl_1</name>
    <name evidence="9" type="ORF">bsdtb5_24510</name>
</gene>
<dbReference type="Proteomes" id="UP000595897">
    <property type="component" value="Chromosome"/>
</dbReference>
<evidence type="ECO:0000256" key="2">
    <source>
        <dbReference type="ARBA" id="ARBA00010792"/>
    </source>
</evidence>
<keyword evidence="6 7" id="KW-0472">Membrane</keyword>
<feature type="transmembrane region" description="Helical" evidence="7">
    <location>
        <begin position="169"/>
        <end position="197"/>
    </location>
</feature>